<proteinExistence type="inferred from homology"/>
<dbReference type="Proteomes" id="UP000243937">
    <property type="component" value="Chromosome"/>
</dbReference>
<dbReference type="GO" id="GO:0003924">
    <property type="term" value="F:GTPase activity"/>
    <property type="evidence" value="ECO:0007669"/>
    <property type="project" value="UniProtKB-UniRule"/>
</dbReference>
<dbReference type="SUPFAM" id="SSF52540">
    <property type="entry name" value="P-loop containing nucleoside triphosphate hydrolases"/>
    <property type="match status" value="1"/>
</dbReference>
<dbReference type="RefSeq" id="WP_087037253.1">
    <property type="nucleotide sequence ID" value="NZ_CP021377.1"/>
</dbReference>
<evidence type="ECO:0000259" key="9">
    <source>
        <dbReference type="PROSITE" id="PS51705"/>
    </source>
</evidence>
<comment type="subunit">
    <text evidence="6">Monomer. Associates with the 50S ribosomal subunit.</text>
</comment>
<reference evidence="10 11" key="1">
    <citation type="journal article" date="2014" name="Int. J. Syst. Evol. Microbiol.">
        <title>Oceanisphaera profunda sp. nov., a marine bacterium isolated from deep-sea sediment, and emended description of the genus Oceanisphaera.</title>
        <authorList>
            <person name="Xu Z."/>
            <person name="Zhang X.Y."/>
            <person name="Su H.N."/>
            <person name="Yu Z.C."/>
            <person name="Liu C."/>
            <person name="Li H."/>
            <person name="Chen X.L."/>
            <person name="Song X.Y."/>
            <person name="Xie B.B."/>
            <person name="Qin Q.L."/>
            <person name="Zhou B.C."/>
            <person name="Shi M."/>
            <person name="Huang Y."/>
            <person name="Zhang Y.Z."/>
        </authorList>
    </citation>
    <scope>NUCLEOTIDE SEQUENCE [LARGE SCALE GENOMIC DNA]</scope>
    <source>
        <strain evidence="10 11">SM1222</strain>
    </source>
</reference>
<gene>
    <name evidence="6" type="primary">hflX</name>
    <name evidence="10" type="ORF">CBP31_11025</name>
</gene>
<evidence type="ECO:0000256" key="7">
    <source>
        <dbReference type="PIRSR" id="PIRSR006809-1"/>
    </source>
</evidence>
<keyword evidence="11" id="KW-1185">Reference proteome</keyword>
<feature type="binding site" evidence="7">
    <location>
        <begin position="343"/>
        <end position="345"/>
    </location>
    <ligand>
        <name>GTP</name>
        <dbReference type="ChEBI" id="CHEBI:37565"/>
    </ligand>
</feature>
<dbReference type="InterPro" id="IPR032305">
    <property type="entry name" value="GTP-bd_M"/>
</dbReference>
<keyword evidence="1 6" id="KW-0963">Cytoplasm</keyword>
<protein>
    <recommendedName>
        <fullName evidence="6">GTPase HflX</fullName>
    </recommendedName>
    <alternativeName>
        <fullName evidence="6">GTP-binding protein HflX</fullName>
    </alternativeName>
</protein>
<evidence type="ECO:0000256" key="1">
    <source>
        <dbReference type="ARBA" id="ARBA00022490"/>
    </source>
</evidence>
<dbReference type="PANTHER" id="PTHR10229:SF0">
    <property type="entry name" value="GTP-BINDING PROTEIN 6-RELATED"/>
    <property type="match status" value="1"/>
</dbReference>
<sequence length="448" mass="50285">MFERDESSETAILVHINFDNDKEREDLEELELLVDSAGVERVGLLTGSRASPQAKLFIGSGKIDELAALVQMVNADVVIFNHPLSASQERNIERVINCRVLNRTGLILDIFAQRARTHEGKLQVELAQLSHMSTRLVGGRAELGRQKGGIGLRGPGEMQLETDRRLLRERIKLIQKRLDKVARQREQGRRARKRNAIPTVSLVGYTNAGKSTLFNRLTDANVYAADQLFATLDPTLRKIELPDAGPSVLADTVGFIRHLPHDLIAAFKATLQETRDADLLLHVVDCFDEQMNENIDEVNSVLEQIEADHVPVLMVFNKIDKLDNTPPRLELNEAGLPRAVWLSAQNNQGIEFLLDALNQLLAGALVEHRLILPPTASKLRSRLYALNGVVSETFGEQGEFVVDIRLQQADWQRLLKQEEEPLERFISDELLDKVTFINQKDGETNGLE</sequence>
<dbReference type="AlphaFoldDB" id="A0A1Y0D7P6"/>
<dbReference type="InterPro" id="IPR025121">
    <property type="entry name" value="GTPase_HflX_N"/>
</dbReference>
<dbReference type="Pfam" id="PF01926">
    <property type="entry name" value="MMR_HSR1"/>
    <property type="match status" value="1"/>
</dbReference>
<dbReference type="GO" id="GO:0005737">
    <property type="term" value="C:cytoplasm"/>
    <property type="evidence" value="ECO:0007669"/>
    <property type="project" value="UniProtKB-SubCell"/>
</dbReference>
<dbReference type="InterPro" id="IPR006073">
    <property type="entry name" value="GTP-bd"/>
</dbReference>
<dbReference type="GO" id="GO:0097216">
    <property type="term" value="F:guanosine tetraphosphate binding"/>
    <property type="evidence" value="ECO:0007669"/>
    <property type="project" value="UniProtKB-ARBA"/>
</dbReference>
<dbReference type="PRINTS" id="PR00326">
    <property type="entry name" value="GTP1OBG"/>
</dbReference>
<dbReference type="CDD" id="cd01878">
    <property type="entry name" value="HflX"/>
    <property type="match status" value="1"/>
</dbReference>
<comment type="cofactor">
    <cofactor evidence="8">
        <name>Mg(2+)</name>
        <dbReference type="ChEBI" id="CHEBI:18420"/>
    </cofactor>
</comment>
<evidence type="ECO:0000256" key="4">
    <source>
        <dbReference type="ARBA" id="ARBA00022842"/>
    </source>
</evidence>
<dbReference type="Gene3D" id="3.40.50.300">
    <property type="entry name" value="P-loop containing nucleotide triphosphate hydrolases"/>
    <property type="match status" value="1"/>
</dbReference>
<feature type="binding site" evidence="7">
    <location>
        <begin position="251"/>
        <end position="254"/>
    </location>
    <ligand>
        <name>GTP</name>
        <dbReference type="ChEBI" id="CHEBI:37565"/>
    </ligand>
</feature>
<dbReference type="GO" id="GO:0005525">
    <property type="term" value="F:GTP binding"/>
    <property type="evidence" value="ECO:0007669"/>
    <property type="project" value="UniProtKB-UniRule"/>
</dbReference>
<dbReference type="Gene3D" id="6.10.250.2860">
    <property type="match status" value="1"/>
</dbReference>
<dbReference type="NCBIfam" id="NF008280">
    <property type="entry name" value="PRK11058.1"/>
    <property type="match status" value="1"/>
</dbReference>
<dbReference type="FunFam" id="3.40.50.11060:FF:000001">
    <property type="entry name" value="GTPase HflX"/>
    <property type="match status" value="1"/>
</dbReference>
<dbReference type="InterPro" id="IPR027417">
    <property type="entry name" value="P-loop_NTPase"/>
</dbReference>
<evidence type="ECO:0000256" key="2">
    <source>
        <dbReference type="ARBA" id="ARBA00022723"/>
    </source>
</evidence>
<dbReference type="KEGG" id="opf:CBP31_11025"/>
<dbReference type="GO" id="GO:0043022">
    <property type="term" value="F:ribosome binding"/>
    <property type="evidence" value="ECO:0007669"/>
    <property type="project" value="TreeGrafter"/>
</dbReference>
<evidence type="ECO:0000313" key="11">
    <source>
        <dbReference type="Proteomes" id="UP000243937"/>
    </source>
</evidence>
<feature type="domain" description="Hflx-type G" evidence="9">
    <location>
        <begin position="198"/>
        <end position="365"/>
    </location>
</feature>
<dbReference type="Pfam" id="PF16360">
    <property type="entry name" value="GTP-bdg_M"/>
    <property type="match status" value="1"/>
</dbReference>
<accession>A0A1Y0D7P6</accession>
<dbReference type="HAMAP" id="MF_00900">
    <property type="entry name" value="GTPase_HflX"/>
    <property type="match status" value="1"/>
</dbReference>
<evidence type="ECO:0000256" key="3">
    <source>
        <dbReference type="ARBA" id="ARBA00022741"/>
    </source>
</evidence>
<dbReference type="InterPro" id="IPR016496">
    <property type="entry name" value="GTPase_HflX"/>
</dbReference>
<keyword evidence="2 8" id="KW-0479">Metal-binding</keyword>
<dbReference type="SUPFAM" id="SSF54980">
    <property type="entry name" value="EF-G C-terminal domain-like"/>
    <property type="match status" value="1"/>
</dbReference>
<feature type="binding site" evidence="7">
    <location>
        <begin position="229"/>
        <end position="233"/>
    </location>
    <ligand>
        <name>GTP</name>
        <dbReference type="ChEBI" id="CHEBI:37565"/>
    </ligand>
</feature>
<feature type="binding site" evidence="8">
    <location>
        <position position="211"/>
    </location>
    <ligand>
        <name>Mg(2+)</name>
        <dbReference type="ChEBI" id="CHEBI:18420"/>
    </ligand>
</feature>
<dbReference type="Gene3D" id="3.40.50.11060">
    <property type="entry name" value="GTPase HflX, N-terminal domain"/>
    <property type="match status" value="1"/>
</dbReference>
<comment type="similarity">
    <text evidence="6">Belongs to the TRAFAC class OBG-HflX-like GTPase superfamily. HflX GTPase family.</text>
</comment>
<keyword evidence="4 8" id="KW-0460">Magnesium</keyword>
<dbReference type="FunFam" id="3.40.50.300:FF:000173">
    <property type="entry name" value="GTPase HflX"/>
    <property type="match status" value="1"/>
</dbReference>
<dbReference type="EMBL" id="CP021377">
    <property type="protein sequence ID" value="ART83085.1"/>
    <property type="molecule type" value="Genomic_DNA"/>
</dbReference>
<feature type="binding site" evidence="7">
    <location>
        <begin position="317"/>
        <end position="320"/>
    </location>
    <ligand>
        <name>GTP</name>
        <dbReference type="ChEBI" id="CHEBI:37565"/>
    </ligand>
</feature>
<comment type="function">
    <text evidence="6">GTPase that associates with the 50S ribosomal subunit and may have a role during protein synthesis or ribosome biogenesis.</text>
</comment>
<dbReference type="PROSITE" id="PS51705">
    <property type="entry name" value="G_HFLX"/>
    <property type="match status" value="1"/>
</dbReference>
<comment type="subcellular location">
    <subcellularLocation>
        <location evidence="6">Cytoplasm</location>
    </subcellularLocation>
    <text evidence="6">May associate with membranes.</text>
</comment>
<organism evidence="10 11">
    <name type="scientific">Oceanisphaera profunda</name>
    <dbReference type="NCBI Taxonomy" id="1416627"/>
    <lineage>
        <taxon>Bacteria</taxon>
        <taxon>Pseudomonadati</taxon>
        <taxon>Pseudomonadota</taxon>
        <taxon>Gammaproteobacteria</taxon>
        <taxon>Aeromonadales</taxon>
        <taxon>Aeromonadaceae</taxon>
        <taxon>Oceanisphaera</taxon>
    </lineage>
</organism>
<dbReference type="PANTHER" id="PTHR10229">
    <property type="entry name" value="GTP-BINDING PROTEIN HFLX"/>
    <property type="match status" value="1"/>
</dbReference>
<dbReference type="PIRSF" id="PIRSF006809">
    <property type="entry name" value="GTP-binding_hflX_prd"/>
    <property type="match status" value="1"/>
</dbReference>
<feature type="binding site" evidence="8">
    <location>
        <position position="231"/>
    </location>
    <ligand>
        <name>Mg(2+)</name>
        <dbReference type="ChEBI" id="CHEBI:18420"/>
    </ligand>
</feature>
<name>A0A1Y0D7P6_9GAMM</name>
<evidence type="ECO:0000313" key="10">
    <source>
        <dbReference type="EMBL" id="ART83085.1"/>
    </source>
</evidence>
<feature type="binding site" evidence="7">
    <location>
        <begin position="204"/>
        <end position="211"/>
    </location>
    <ligand>
        <name>GTP</name>
        <dbReference type="ChEBI" id="CHEBI:37565"/>
    </ligand>
</feature>
<dbReference type="OrthoDB" id="9812272at2"/>
<dbReference type="InterPro" id="IPR035647">
    <property type="entry name" value="EFG_III/V"/>
</dbReference>
<dbReference type="Pfam" id="PF13167">
    <property type="entry name" value="GTP-bdg_N"/>
    <property type="match status" value="1"/>
</dbReference>
<dbReference type="NCBIfam" id="TIGR03156">
    <property type="entry name" value="GTP_HflX"/>
    <property type="match status" value="1"/>
</dbReference>
<evidence type="ECO:0000256" key="5">
    <source>
        <dbReference type="ARBA" id="ARBA00023134"/>
    </source>
</evidence>
<evidence type="ECO:0000256" key="8">
    <source>
        <dbReference type="PIRSR" id="PIRSR006809-2"/>
    </source>
</evidence>
<keyword evidence="3 6" id="KW-0547">Nucleotide-binding</keyword>
<dbReference type="InterPro" id="IPR042108">
    <property type="entry name" value="GTPase_HflX_N_sf"/>
</dbReference>
<dbReference type="InterPro" id="IPR030394">
    <property type="entry name" value="G_HFLX_dom"/>
</dbReference>
<dbReference type="GO" id="GO:0046872">
    <property type="term" value="F:metal ion binding"/>
    <property type="evidence" value="ECO:0007669"/>
    <property type="project" value="UniProtKB-KW"/>
</dbReference>
<keyword evidence="5 6" id="KW-0342">GTP-binding</keyword>
<evidence type="ECO:0000256" key="6">
    <source>
        <dbReference type="HAMAP-Rule" id="MF_00900"/>
    </source>
</evidence>